<evidence type="ECO:0000259" key="9">
    <source>
        <dbReference type="Pfam" id="PF00924"/>
    </source>
</evidence>
<dbReference type="Gene3D" id="1.10.287.1260">
    <property type="match status" value="1"/>
</dbReference>
<feature type="transmembrane region" description="Helical" evidence="8">
    <location>
        <begin position="12"/>
        <end position="30"/>
    </location>
</feature>
<dbReference type="InterPro" id="IPR006685">
    <property type="entry name" value="MscS_channel_2nd"/>
</dbReference>
<evidence type="ECO:0000313" key="11">
    <source>
        <dbReference type="EMBL" id="NIH58669.1"/>
    </source>
</evidence>
<comment type="caution">
    <text evidence="11">The sequence shown here is derived from an EMBL/GenBank/DDBJ whole genome shotgun (WGS) entry which is preliminary data.</text>
</comment>
<feature type="region of interest" description="Disordered" evidence="7">
    <location>
        <begin position="284"/>
        <end position="325"/>
    </location>
</feature>
<evidence type="ECO:0000256" key="3">
    <source>
        <dbReference type="ARBA" id="ARBA00022475"/>
    </source>
</evidence>
<keyword evidence="4 8" id="KW-0812">Transmembrane</keyword>
<evidence type="ECO:0000256" key="6">
    <source>
        <dbReference type="ARBA" id="ARBA00023136"/>
    </source>
</evidence>
<evidence type="ECO:0000259" key="10">
    <source>
        <dbReference type="Pfam" id="PF21088"/>
    </source>
</evidence>
<dbReference type="Pfam" id="PF00924">
    <property type="entry name" value="MS_channel_2nd"/>
    <property type="match status" value="1"/>
</dbReference>
<dbReference type="Pfam" id="PF21088">
    <property type="entry name" value="MS_channel_1st"/>
    <property type="match status" value="1"/>
</dbReference>
<keyword evidence="3" id="KW-1003">Cell membrane</keyword>
<evidence type="ECO:0000256" key="8">
    <source>
        <dbReference type="SAM" id="Phobius"/>
    </source>
</evidence>
<dbReference type="PANTHER" id="PTHR30460">
    <property type="entry name" value="MODERATE CONDUCTANCE MECHANOSENSITIVE CHANNEL YBIO"/>
    <property type="match status" value="1"/>
</dbReference>
<dbReference type="EMBL" id="JAAMOZ010000004">
    <property type="protein sequence ID" value="NIH58669.1"/>
    <property type="molecule type" value="Genomic_DNA"/>
</dbReference>
<keyword evidence="5 8" id="KW-1133">Transmembrane helix</keyword>
<proteinExistence type="inferred from homology"/>
<evidence type="ECO:0000256" key="5">
    <source>
        <dbReference type="ARBA" id="ARBA00022989"/>
    </source>
</evidence>
<evidence type="ECO:0000256" key="7">
    <source>
        <dbReference type="SAM" id="MobiDB-lite"/>
    </source>
</evidence>
<accession>A0ABX0SJT0</accession>
<sequence length="325" mass="35035">MRFTWPDTLIEITVILVLAVLVRGLLKRLINRTIAHAAKRAEEQKATLGERAAEVLIRAGGLDTERQVHRTRTLGTMLNSLLDTLIVIIVGFTVLQALNVNIMPALASAGIGGIAIGFGAQSLIKDVLAGIFVILEDQFGVGDYINVGDLEGTVQSVGLRVTRVQDPNGEMWYVRNGEIVTLGNKSQGWSTSYIAIPANITEDPFRVIGLLEELCAALDEDPTWRDQMLETPKVLGLTGFDATQATYTVMIKCPANKQWDSEREVRARAVVLFRQAGVKSPSQIVQSVTGQADPPSAASVIRAAPTGSSLLPRDPGGNDKDPVEG</sequence>
<name>A0ABX0SJT0_9ACTN</name>
<dbReference type="Proteomes" id="UP000749311">
    <property type="component" value="Unassembled WGS sequence"/>
</dbReference>
<keyword evidence="12" id="KW-1185">Reference proteome</keyword>
<evidence type="ECO:0000256" key="1">
    <source>
        <dbReference type="ARBA" id="ARBA00004651"/>
    </source>
</evidence>
<dbReference type="PANTHER" id="PTHR30460:SF0">
    <property type="entry name" value="MODERATE CONDUCTANCE MECHANOSENSITIVE CHANNEL YBIO"/>
    <property type="match status" value="1"/>
</dbReference>
<dbReference type="InterPro" id="IPR010920">
    <property type="entry name" value="LSM_dom_sf"/>
</dbReference>
<feature type="domain" description="Mechanosensitive ion channel transmembrane helices 2/3" evidence="10">
    <location>
        <begin position="85"/>
        <end position="121"/>
    </location>
</feature>
<dbReference type="Gene3D" id="2.30.30.60">
    <property type="match status" value="1"/>
</dbReference>
<protein>
    <submittedName>
        <fullName evidence="11">Small conductance mechanosensitive channel</fullName>
    </submittedName>
</protein>
<dbReference type="InterPro" id="IPR049142">
    <property type="entry name" value="MS_channel_1st"/>
</dbReference>
<dbReference type="Gene3D" id="3.30.70.100">
    <property type="match status" value="1"/>
</dbReference>
<keyword evidence="6 8" id="KW-0472">Membrane</keyword>
<evidence type="ECO:0000256" key="2">
    <source>
        <dbReference type="ARBA" id="ARBA00008017"/>
    </source>
</evidence>
<dbReference type="InterPro" id="IPR045276">
    <property type="entry name" value="YbiO_bact"/>
</dbReference>
<comment type="similarity">
    <text evidence="2">Belongs to the MscS (TC 1.A.23) family.</text>
</comment>
<dbReference type="InterPro" id="IPR011014">
    <property type="entry name" value="MscS_channel_TM-2"/>
</dbReference>
<dbReference type="RefSeq" id="WP_167171552.1">
    <property type="nucleotide sequence ID" value="NZ_BAAAOO010000006.1"/>
</dbReference>
<evidence type="ECO:0000256" key="4">
    <source>
        <dbReference type="ARBA" id="ARBA00022692"/>
    </source>
</evidence>
<gene>
    <name evidence="11" type="ORF">FB473_003366</name>
</gene>
<feature type="transmembrane region" description="Helical" evidence="8">
    <location>
        <begin position="101"/>
        <end position="120"/>
    </location>
</feature>
<dbReference type="InterPro" id="IPR011066">
    <property type="entry name" value="MscS_channel_C_sf"/>
</dbReference>
<dbReference type="SUPFAM" id="SSF50182">
    <property type="entry name" value="Sm-like ribonucleoproteins"/>
    <property type="match status" value="1"/>
</dbReference>
<reference evidence="11 12" key="1">
    <citation type="submission" date="2020-02" db="EMBL/GenBank/DDBJ databases">
        <title>Sequencing the genomes of 1000 actinobacteria strains.</title>
        <authorList>
            <person name="Klenk H.-P."/>
        </authorList>
    </citation>
    <scope>NUCLEOTIDE SEQUENCE [LARGE SCALE GENOMIC DNA]</scope>
    <source>
        <strain evidence="11 12">DSM 19609</strain>
    </source>
</reference>
<dbReference type="InterPro" id="IPR023408">
    <property type="entry name" value="MscS_beta-dom_sf"/>
</dbReference>
<comment type="subcellular location">
    <subcellularLocation>
        <location evidence="1">Cell membrane</location>
        <topology evidence="1">Multi-pass membrane protein</topology>
    </subcellularLocation>
</comment>
<feature type="domain" description="Mechanosensitive ion channel MscS" evidence="9">
    <location>
        <begin position="123"/>
        <end position="181"/>
    </location>
</feature>
<dbReference type="SUPFAM" id="SSF82689">
    <property type="entry name" value="Mechanosensitive channel protein MscS (YggB), C-terminal domain"/>
    <property type="match status" value="1"/>
</dbReference>
<feature type="compositionally biased region" description="Basic and acidic residues" evidence="7">
    <location>
        <begin position="316"/>
        <end position="325"/>
    </location>
</feature>
<organism evidence="11 12">
    <name type="scientific">Brooklawnia cerclae</name>
    <dbReference type="NCBI Taxonomy" id="349934"/>
    <lineage>
        <taxon>Bacteria</taxon>
        <taxon>Bacillati</taxon>
        <taxon>Actinomycetota</taxon>
        <taxon>Actinomycetes</taxon>
        <taxon>Propionibacteriales</taxon>
        <taxon>Propionibacteriaceae</taxon>
        <taxon>Brooklawnia</taxon>
    </lineage>
</organism>
<feature type="transmembrane region" description="Helical" evidence="8">
    <location>
        <begin position="76"/>
        <end position="95"/>
    </location>
</feature>
<dbReference type="SUPFAM" id="SSF82861">
    <property type="entry name" value="Mechanosensitive channel protein MscS (YggB), transmembrane region"/>
    <property type="match status" value="1"/>
</dbReference>
<evidence type="ECO:0000313" key="12">
    <source>
        <dbReference type="Proteomes" id="UP000749311"/>
    </source>
</evidence>